<accession>A0A4R2LVQ1</accession>
<dbReference type="Gene3D" id="3.40.50.10490">
    <property type="entry name" value="Glucose-6-phosphate isomerase like protein, domain 1"/>
    <property type="match status" value="1"/>
</dbReference>
<protein>
    <submittedName>
        <fullName evidence="2">Fructoselysine-6-P-deglycase FrlB-like protein</fullName>
    </submittedName>
</protein>
<dbReference type="AlphaFoldDB" id="A0A4R2LVQ1"/>
<name>A0A4R2LVQ1_9FIRM</name>
<dbReference type="EMBL" id="SLXA01000010">
    <property type="protein sequence ID" value="TCO84053.1"/>
    <property type="molecule type" value="Genomic_DNA"/>
</dbReference>
<dbReference type="OrthoDB" id="9782098at2"/>
<evidence type="ECO:0000313" key="2">
    <source>
        <dbReference type="EMBL" id="TCO84053.1"/>
    </source>
</evidence>
<dbReference type="Gene3D" id="1.10.10.2240">
    <property type="match status" value="1"/>
</dbReference>
<dbReference type="CDD" id="cd05710">
    <property type="entry name" value="SIS_1"/>
    <property type="match status" value="1"/>
</dbReference>
<dbReference type="PANTHER" id="PTHR10937:SF14">
    <property type="entry name" value="FRUCTOSELYSINE 6-PHOSPHATE DEGLYCASE"/>
    <property type="match status" value="1"/>
</dbReference>
<organism evidence="2 3">
    <name type="scientific">Frisingicoccus caecimuris</name>
    <dbReference type="NCBI Taxonomy" id="1796636"/>
    <lineage>
        <taxon>Bacteria</taxon>
        <taxon>Bacillati</taxon>
        <taxon>Bacillota</taxon>
        <taxon>Clostridia</taxon>
        <taxon>Lachnospirales</taxon>
        <taxon>Lachnospiraceae</taxon>
        <taxon>Frisingicoccus</taxon>
    </lineage>
</organism>
<dbReference type="SUPFAM" id="SSF53697">
    <property type="entry name" value="SIS domain"/>
    <property type="match status" value="1"/>
</dbReference>
<sequence length="322" mass="36177">MDAKSVIQQVKEQKNEIRQVYWVACGGSLVDLYPAHCMLMAESTLVESGIYTSREFILATPKKLGAHSLVILCSHSGGTKETLDAAELGLSKNAAVVMMTNHPGSPADSDQWISWIYPWGDNLKTCEIPSGISLSLAAELLAAQETFEAYGALMEGIEKMDEIVAKAKVRVRRELCDRFAQLCTKHPFLYILGSGASFSQTYGFAICSLMEMQWQHCAYIHSGEYFHGPFEVTENGVFYFLQKSSGKCRPMDERAEDFLKTHTDCLMVLDALDYGMDIIDPAVRDYLDPVLFYPMNCELRSARGKVFDHDVDYRRYMGKVAY</sequence>
<keyword evidence="3" id="KW-1185">Reference proteome</keyword>
<dbReference type="GO" id="GO:0006002">
    <property type="term" value="P:fructose 6-phosphate metabolic process"/>
    <property type="evidence" value="ECO:0007669"/>
    <property type="project" value="TreeGrafter"/>
</dbReference>
<dbReference type="GO" id="GO:0004360">
    <property type="term" value="F:glutamine-fructose-6-phosphate transaminase (isomerizing) activity"/>
    <property type="evidence" value="ECO:0007669"/>
    <property type="project" value="TreeGrafter"/>
</dbReference>
<dbReference type="InterPro" id="IPR046348">
    <property type="entry name" value="SIS_dom_sf"/>
</dbReference>
<feature type="domain" description="SIS" evidence="1">
    <location>
        <begin position="6"/>
        <end position="157"/>
    </location>
</feature>
<dbReference type="GO" id="GO:0006047">
    <property type="term" value="P:UDP-N-acetylglucosamine metabolic process"/>
    <property type="evidence" value="ECO:0007669"/>
    <property type="project" value="TreeGrafter"/>
</dbReference>
<dbReference type="InterPro" id="IPR001347">
    <property type="entry name" value="SIS_dom"/>
</dbReference>
<dbReference type="RefSeq" id="WP_132092691.1">
    <property type="nucleotide sequence ID" value="NZ_JANKAQ010000011.1"/>
</dbReference>
<dbReference type="InterPro" id="IPR035488">
    <property type="entry name" value="FrlB_SIS"/>
</dbReference>
<dbReference type="InterPro" id="IPR024713">
    <property type="entry name" value="Fructosamine_deglycase_FrlB"/>
</dbReference>
<dbReference type="GO" id="GO:0097367">
    <property type="term" value="F:carbohydrate derivative binding"/>
    <property type="evidence" value="ECO:0007669"/>
    <property type="project" value="InterPro"/>
</dbReference>
<comment type="caution">
    <text evidence="2">The sequence shown here is derived from an EMBL/GenBank/DDBJ whole genome shotgun (WGS) entry which is preliminary data.</text>
</comment>
<proteinExistence type="predicted"/>
<dbReference type="PROSITE" id="PS51464">
    <property type="entry name" value="SIS"/>
    <property type="match status" value="1"/>
</dbReference>
<evidence type="ECO:0000259" key="1">
    <source>
        <dbReference type="PROSITE" id="PS51464"/>
    </source>
</evidence>
<dbReference type="Gene3D" id="3.40.50.12570">
    <property type="match status" value="1"/>
</dbReference>
<dbReference type="PANTHER" id="PTHR10937">
    <property type="entry name" value="GLUCOSAMINE--FRUCTOSE-6-PHOSPHATE AMINOTRANSFERASE, ISOMERIZING"/>
    <property type="match status" value="1"/>
</dbReference>
<dbReference type="GO" id="GO:0006487">
    <property type="term" value="P:protein N-linked glycosylation"/>
    <property type="evidence" value="ECO:0007669"/>
    <property type="project" value="TreeGrafter"/>
</dbReference>
<evidence type="ECO:0000313" key="3">
    <source>
        <dbReference type="Proteomes" id="UP000295711"/>
    </source>
</evidence>
<dbReference type="PIRSF" id="PIRSF009290">
    <property type="entry name" value="FrlB"/>
    <property type="match status" value="1"/>
</dbReference>
<dbReference type="Proteomes" id="UP000295711">
    <property type="component" value="Unassembled WGS sequence"/>
</dbReference>
<gene>
    <name evidence="2" type="ORF">EV212_11076</name>
</gene>
<reference evidence="2 3" key="1">
    <citation type="submission" date="2019-03" db="EMBL/GenBank/DDBJ databases">
        <title>Genomic Encyclopedia of Type Strains, Phase IV (KMG-IV): sequencing the most valuable type-strain genomes for metagenomic binning, comparative biology and taxonomic classification.</title>
        <authorList>
            <person name="Goeker M."/>
        </authorList>
    </citation>
    <scope>NUCLEOTIDE SEQUENCE [LARGE SCALE GENOMIC DNA]</scope>
    <source>
        <strain evidence="2 3">DSM 28559</strain>
    </source>
</reference>